<feature type="compositionally biased region" description="Basic and acidic residues" evidence="1">
    <location>
        <begin position="68"/>
        <end position="80"/>
    </location>
</feature>
<feature type="non-terminal residue" evidence="2">
    <location>
        <position position="1"/>
    </location>
</feature>
<reference evidence="2 3" key="1">
    <citation type="journal article" date="2021" name="Front. Microbiol.">
        <title>Aerobic Denitrification and Heterotrophic Sulfur Oxidation in the Genus Halomonas Revealed by Six Novel Species Characterizations and Genome-Based Analysis.</title>
        <authorList>
            <person name="Wang L."/>
            <person name="Shao Z."/>
        </authorList>
    </citation>
    <scope>NUCLEOTIDE SEQUENCE [LARGE SCALE GENOMIC DNA]</scope>
    <source>
        <strain evidence="2 3">MCCC 1A11081</strain>
    </source>
</reference>
<proteinExistence type="predicted"/>
<dbReference type="EMBL" id="JABFTX010000042">
    <property type="protein sequence ID" value="MCE8005383.1"/>
    <property type="molecule type" value="Genomic_DNA"/>
</dbReference>
<gene>
    <name evidence="2" type="ORF">HOP53_21410</name>
</gene>
<evidence type="ECO:0000313" key="2">
    <source>
        <dbReference type="EMBL" id="MCE8005383.1"/>
    </source>
</evidence>
<dbReference type="Proteomes" id="UP001320168">
    <property type="component" value="Unassembled WGS sequence"/>
</dbReference>
<feature type="region of interest" description="Disordered" evidence="1">
    <location>
        <begin position="68"/>
        <end position="105"/>
    </location>
</feature>
<comment type="caution">
    <text evidence="2">The sequence shown here is derived from an EMBL/GenBank/DDBJ whole genome shotgun (WGS) entry which is preliminary data.</text>
</comment>
<accession>A0ABS9A978</accession>
<evidence type="ECO:0000313" key="3">
    <source>
        <dbReference type="Proteomes" id="UP001320168"/>
    </source>
</evidence>
<organism evidence="2 3">
    <name type="scientific">Billgrantia ethanolica</name>
    <dbReference type="NCBI Taxonomy" id="2733486"/>
    <lineage>
        <taxon>Bacteria</taxon>
        <taxon>Pseudomonadati</taxon>
        <taxon>Pseudomonadota</taxon>
        <taxon>Gammaproteobacteria</taxon>
        <taxon>Oceanospirillales</taxon>
        <taxon>Halomonadaceae</taxon>
        <taxon>Billgrantia</taxon>
    </lineage>
</organism>
<keyword evidence="3" id="KW-1185">Reference proteome</keyword>
<evidence type="ECO:0000256" key="1">
    <source>
        <dbReference type="SAM" id="MobiDB-lite"/>
    </source>
</evidence>
<feature type="non-terminal residue" evidence="2">
    <location>
        <position position="105"/>
    </location>
</feature>
<feature type="compositionally biased region" description="Low complexity" evidence="1">
    <location>
        <begin position="82"/>
        <end position="99"/>
    </location>
</feature>
<protein>
    <submittedName>
        <fullName evidence="2">3-hydroxyalkanoate synthetase</fullName>
    </submittedName>
</protein>
<sequence>RDSLEHIEHVLAASGELSEQVRKRYEHIRELFGEALERVEPAASRQALVALHDEVAAEAKAEVAARDEVEKMLQDAETKVDPSPAKAAPAKRASRGSKATAPKAT</sequence>
<name>A0ABS9A978_9GAMM</name>